<evidence type="ECO:0000256" key="11">
    <source>
        <dbReference type="SAM" id="Phobius"/>
    </source>
</evidence>
<sequence length="641" mass="67499">MERNEDAERRSREVGTASKPDALTTGREAGSAANEQRAQNKAAERSSHQPPAANPPPPPKPSRPSAQGPVADALSTCRSAFGVVGVFSLVINLLMLTGPLFMLQVYDRVLTSGSVPTLVVLGLLVAALYLFQGMLDGVRSRMLTRVGQRLDADLSGISFEAAVGRSLAAKPALQKAEPVRDLELLRQFLSSPGPVAIFDLPWMPIYLGLVFLLHPYLGLLAVAGAIVISAFVGLSEWTSRKPTAELSVASARRGAQVQAGRSSIEAIAAMGMLKALRDRFEADGAEWLALQRRAADRAATYGTIIKTLRFILQSTVLGLGAWLVLQNEASSGVMIAASIITSRALSPVEQAVAHWRPFLAARQALARLKVTLSGHGARVPETELPVPVASLDVAQAAVRPPSAQMPTAQGIAFSLSAGEGLGIIGPSGSGKSSLVRALVGVWPLAGGKIRLDGSEMHHWDRTVLGRSIGYLPQDVELLEGTIAENIARFDPDRSSEAVLAAARLADVHELIARFPQGYDTPVGENGARLSAGQRQRVALARALYGNPFLIVLDEPNSNLDAEGDAALTQAIRSAREAGSIVIIVAHRPSAVAAVDKLLFMKDGRQGAFGPKEEVLAEVTAQATAARQAGAGSAGGVPLKVV</sequence>
<dbReference type="Proteomes" id="UP000433101">
    <property type="component" value="Unassembled WGS sequence"/>
</dbReference>
<comment type="caution">
    <text evidence="14">The sequence shown here is derived from an EMBL/GenBank/DDBJ whole genome shotgun (WGS) entry which is preliminary data.</text>
</comment>
<keyword evidence="5 11" id="KW-0812">Transmembrane</keyword>
<dbReference type="Gene3D" id="1.20.1560.10">
    <property type="entry name" value="ABC transporter type 1, transmembrane domain"/>
    <property type="match status" value="1"/>
</dbReference>
<dbReference type="EMBL" id="WUMV01000007">
    <property type="protein sequence ID" value="MXN66502.1"/>
    <property type="molecule type" value="Genomic_DNA"/>
</dbReference>
<evidence type="ECO:0000256" key="7">
    <source>
        <dbReference type="ARBA" id="ARBA00022840"/>
    </source>
</evidence>
<dbReference type="SUPFAM" id="SSF52540">
    <property type="entry name" value="P-loop containing nucleoside triphosphate hydrolases"/>
    <property type="match status" value="1"/>
</dbReference>
<dbReference type="PANTHER" id="PTHR43394:SF1">
    <property type="entry name" value="ATP-BINDING CASSETTE SUB-FAMILY B MEMBER 10, MITOCHONDRIAL"/>
    <property type="match status" value="1"/>
</dbReference>
<feature type="region of interest" description="Disordered" evidence="10">
    <location>
        <begin position="1"/>
        <end position="71"/>
    </location>
</feature>
<evidence type="ECO:0000313" key="14">
    <source>
        <dbReference type="EMBL" id="MXN66502.1"/>
    </source>
</evidence>
<gene>
    <name evidence="14" type="ORF">GR183_16425</name>
</gene>
<evidence type="ECO:0000256" key="1">
    <source>
        <dbReference type="ARBA" id="ARBA00004651"/>
    </source>
</evidence>
<dbReference type="InterPro" id="IPR047957">
    <property type="entry name" value="ABC_AprD-like_6TM"/>
</dbReference>
<feature type="domain" description="ABC transmembrane type-1" evidence="13">
    <location>
        <begin position="83"/>
        <end position="360"/>
    </location>
</feature>
<feature type="transmembrane region" description="Helical" evidence="11">
    <location>
        <begin position="205"/>
        <end position="232"/>
    </location>
</feature>
<dbReference type="AlphaFoldDB" id="A0A7X3LWT2"/>
<dbReference type="PANTHER" id="PTHR43394">
    <property type="entry name" value="ATP-DEPENDENT PERMEASE MDL1, MITOCHONDRIAL"/>
    <property type="match status" value="1"/>
</dbReference>
<dbReference type="Pfam" id="PF00005">
    <property type="entry name" value="ABC_tran"/>
    <property type="match status" value="1"/>
</dbReference>
<evidence type="ECO:0000259" key="13">
    <source>
        <dbReference type="PROSITE" id="PS50929"/>
    </source>
</evidence>
<dbReference type="InterPro" id="IPR003593">
    <property type="entry name" value="AAA+_ATPase"/>
</dbReference>
<feature type="transmembrane region" description="Helical" evidence="11">
    <location>
        <begin position="80"/>
        <end position="103"/>
    </location>
</feature>
<dbReference type="PROSITE" id="PS00211">
    <property type="entry name" value="ABC_TRANSPORTER_1"/>
    <property type="match status" value="1"/>
</dbReference>
<dbReference type="SUPFAM" id="SSF90123">
    <property type="entry name" value="ABC transporter transmembrane region"/>
    <property type="match status" value="1"/>
</dbReference>
<dbReference type="Pfam" id="PF00664">
    <property type="entry name" value="ABC_membrane"/>
    <property type="match status" value="1"/>
</dbReference>
<comment type="similarity">
    <text evidence="2">Belongs to the ABC transporter superfamily.</text>
</comment>
<dbReference type="GO" id="GO:0005524">
    <property type="term" value="F:ATP binding"/>
    <property type="evidence" value="ECO:0007669"/>
    <property type="project" value="UniProtKB-KW"/>
</dbReference>
<evidence type="ECO:0000256" key="4">
    <source>
        <dbReference type="ARBA" id="ARBA00022475"/>
    </source>
</evidence>
<evidence type="ECO:0000256" key="10">
    <source>
        <dbReference type="SAM" id="MobiDB-lite"/>
    </source>
</evidence>
<evidence type="ECO:0000256" key="8">
    <source>
        <dbReference type="ARBA" id="ARBA00022989"/>
    </source>
</evidence>
<evidence type="ECO:0000313" key="15">
    <source>
        <dbReference type="Proteomes" id="UP000433101"/>
    </source>
</evidence>
<dbReference type="NCBIfam" id="TIGR01842">
    <property type="entry name" value="type_I_sec_PrtD"/>
    <property type="match status" value="1"/>
</dbReference>
<dbReference type="InterPro" id="IPR011527">
    <property type="entry name" value="ABC1_TM_dom"/>
</dbReference>
<keyword evidence="4" id="KW-1003">Cell membrane</keyword>
<dbReference type="InterPro" id="IPR036640">
    <property type="entry name" value="ABC1_TM_sf"/>
</dbReference>
<dbReference type="InterPro" id="IPR003439">
    <property type="entry name" value="ABC_transporter-like_ATP-bd"/>
</dbReference>
<keyword evidence="6" id="KW-0547">Nucleotide-binding</keyword>
<evidence type="ECO:0000256" key="9">
    <source>
        <dbReference type="ARBA" id="ARBA00023136"/>
    </source>
</evidence>
<protein>
    <submittedName>
        <fullName evidence="14">Type I secretion system permease/ATPase</fullName>
    </submittedName>
</protein>
<dbReference type="GO" id="GO:0030256">
    <property type="term" value="C:type I protein secretion system complex"/>
    <property type="evidence" value="ECO:0007669"/>
    <property type="project" value="InterPro"/>
</dbReference>
<evidence type="ECO:0000256" key="3">
    <source>
        <dbReference type="ARBA" id="ARBA00022448"/>
    </source>
</evidence>
<dbReference type="GO" id="GO:0016887">
    <property type="term" value="F:ATP hydrolysis activity"/>
    <property type="evidence" value="ECO:0007669"/>
    <property type="project" value="InterPro"/>
</dbReference>
<keyword evidence="7" id="KW-0067">ATP-binding</keyword>
<dbReference type="Gene3D" id="3.40.50.300">
    <property type="entry name" value="P-loop containing nucleotide triphosphate hydrolases"/>
    <property type="match status" value="1"/>
</dbReference>
<comment type="subcellular location">
    <subcellularLocation>
        <location evidence="1">Cell membrane</location>
        <topology evidence="1">Multi-pass membrane protein</topology>
    </subcellularLocation>
</comment>
<reference evidence="14 15" key="1">
    <citation type="submission" date="2019-12" db="EMBL/GenBank/DDBJ databases">
        <authorList>
            <person name="Li M."/>
        </authorList>
    </citation>
    <scope>NUCLEOTIDE SEQUENCE [LARGE SCALE GENOMIC DNA]</scope>
    <source>
        <strain evidence="14 15">GBMRC 2046</strain>
    </source>
</reference>
<dbReference type="SMART" id="SM00382">
    <property type="entry name" value="AAA"/>
    <property type="match status" value="1"/>
</dbReference>
<dbReference type="CDD" id="cd18586">
    <property type="entry name" value="ABC_6TM_PrtD_like"/>
    <property type="match status" value="1"/>
</dbReference>
<keyword evidence="9 11" id="KW-0472">Membrane</keyword>
<feature type="compositionally biased region" description="Pro residues" evidence="10">
    <location>
        <begin position="52"/>
        <end position="62"/>
    </location>
</feature>
<accession>A0A7X3LWT2</accession>
<evidence type="ECO:0000256" key="6">
    <source>
        <dbReference type="ARBA" id="ARBA00022741"/>
    </source>
</evidence>
<dbReference type="FunFam" id="3.40.50.300:FF:001444">
    <property type="entry name" value="ABC transporter ATP-binding protein"/>
    <property type="match status" value="1"/>
</dbReference>
<dbReference type="GO" id="GO:0005886">
    <property type="term" value="C:plasma membrane"/>
    <property type="evidence" value="ECO:0007669"/>
    <property type="project" value="UniProtKB-SubCell"/>
</dbReference>
<feature type="transmembrane region" description="Helical" evidence="11">
    <location>
        <begin position="115"/>
        <end position="135"/>
    </location>
</feature>
<name>A0A7X3LWT2_9HYPH</name>
<organism evidence="14 15">
    <name type="scientific">Stappia sediminis</name>
    <dbReference type="NCBI Taxonomy" id="2692190"/>
    <lineage>
        <taxon>Bacteria</taxon>
        <taxon>Pseudomonadati</taxon>
        <taxon>Pseudomonadota</taxon>
        <taxon>Alphaproteobacteria</taxon>
        <taxon>Hyphomicrobiales</taxon>
        <taxon>Stappiaceae</taxon>
        <taxon>Stappia</taxon>
    </lineage>
</organism>
<dbReference type="InterPro" id="IPR039421">
    <property type="entry name" value="Type_1_exporter"/>
</dbReference>
<dbReference type="PROSITE" id="PS50893">
    <property type="entry name" value="ABC_TRANSPORTER_2"/>
    <property type="match status" value="1"/>
</dbReference>
<dbReference type="GO" id="GO:0030253">
    <property type="term" value="P:protein secretion by the type I secretion system"/>
    <property type="evidence" value="ECO:0007669"/>
    <property type="project" value="InterPro"/>
</dbReference>
<dbReference type="PROSITE" id="PS50929">
    <property type="entry name" value="ABC_TM1F"/>
    <property type="match status" value="1"/>
</dbReference>
<keyword evidence="15" id="KW-1185">Reference proteome</keyword>
<keyword evidence="3" id="KW-0813">Transport</keyword>
<dbReference type="GO" id="GO:0015421">
    <property type="term" value="F:ABC-type oligopeptide transporter activity"/>
    <property type="evidence" value="ECO:0007669"/>
    <property type="project" value="TreeGrafter"/>
</dbReference>
<feature type="compositionally biased region" description="Basic and acidic residues" evidence="10">
    <location>
        <begin position="1"/>
        <end position="13"/>
    </location>
</feature>
<evidence type="ECO:0000259" key="12">
    <source>
        <dbReference type="PROSITE" id="PS50893"/>
    </source>
</evidence>
<proteinExistence type="inferred from homology"/>
<feature type="domain" description="ABC transporter" evidence="12">
    <location>
        <begin position="388"/>
        <end position="627"/>
    </location>
</feature>
<dbReference type="InterPro" id="IPR027417">
    <property type="entry name" value="P-loop_NTPase"/>
</dbReference>
<evidence type="ECO:0000256" key="2">
    <source>
        <dbReference type="ARBA" id="ARBA00005417"/>
    </source>
</evidence>
<keyword evidence="8 11" id="KW-1133">Transmembrane helix</keyword>
<dbReference type="InterPro" id="IPR017871">
    <property type="entry name" value="ABC_transporter-like_CS"/>
</dbReference>
<evidence type="ECO:0000256" key="5">
    <source>
        <dbReference type="ARBA" id="ARBA00022692"/>
    </source>
</evidence>
<dbReference type="InterPro" id="IPR010128">
    <property type="entry name" value="ATPase_T1SS_PrtD-like"/>
</dbReference>